<accession>A0A847RQJ5</accession>
<evidence type="ECO:0000313" key="2">
    <source>
        <dbReference type="Proteomes" id="UP000570474"/>
    </source>
</evidence>
<gene>
    <name evidence="1" type="ORF">HGH92_33335</name>
</gene>
<evidence type="ECO:0000313" key="1">
    <source>
        <dbReference type="EMBL" id="NLR69229.1"/>
    </source>
</evidence>
<organism evidence="1 2">
    <name type="scientific">Chitinophaga varians</name>
    <dbReference type="NCBI Taxonomy" id="2202339"/>
    <lineage>
        <taxon>Bacteria</taxon>
        <taxon>Pseudomonadati</taxon>
        <taxon>Bacteroidota</taxon>
        <taxon>Chitinophagia</taxon>
        <taxon>Chitinophagales</taxon>
        <taxon>Chitinophagaceae</taxon>
        <taxon>Chitinophaga</taxon>
    </lineage>
</organism>
<dbReference type="AlphaFoldDB" id="A0A847RQJ5"/>
<keyword evidence="2" id="KW-1185">Reference proteome</keyword>
<name>A0A847RQJ5_9BACT</name>
<dbReference type="RefSeq" id="WP_168875190.1">
    <property type="nucleotide sequence ID" value="NZ_JABAIA010000006.1"/>
</dbReference>
<dbReference type="EMBL" id="JABAIA010000006">
    <property type="protein sequence ID" value="NLR69229.1"/>
    <property type="molecule type" value="Genomic_DNA"/>
</dbReference>
<protein>
    <submittedName>
        <fullName evidence="1">CHAT domain-containing protein</fullName>
    </submittedName>
</protein>
<reference evidence="1 2" key="1">
    <citation type="submission" date="2020-04" db="EMBL/GenBank/DDBJ databases">
        <authorList>
            <person name="Yin C."/>
        </authorList>
    </citation>
    <scope>NUCLEOTIDE SEQUENCE [LARGE SCALE GENOMIC DNA]</scope>
    <source>
        <strain evidence="1 2">Ae27</strain>
    </source>
</reference>
<comment type="caution">
    <text evidence="1">The sequence shown here is derived from an EMBL/GenBank/DDBJ whole genome shotgun (WGS) entry which is preliminary data.</text>
</comment>
<dbReference type="Proteomes" id="UP000570474">
    <property type="component" value="Unassembled WGS sequence"/>
</dbReference>
<proteinExistence type="predicted"/>
<sequence length="627" mass="70846">MRTPPKLKNTYICIADRHAPELTAMVSSYLAEEGYYLPLFEIQGVTAPYSKPIAQPHDKDSFSQLRAIETCRLIQNAIVRMQGCENIILIGLSDDQKSYLQLPEQLNIISVDNAEDVHAYLSPFFDQTKPTFSCRPEEALIGLQQAVQQGYWLKIDPQAAPVVPAPPGKNADCVVIENDQSAMAVLAVNYAVSVGADIIVVGPLEDKEDRDILYYLADWKPRQHPDPTAYDKIEEKITDRIGQFDFSGYEYTTFFTAGLPYHLLISDQTCCTYVNLQHGPDHFTFTNIFYAEVPGTGAAVLFSPLELNAPQLPAAQREIDSVSKELTGYGYHLVPLLSKQATLYNFSRYLQYYPYDLLHICTHGGEIAGKLIESEFIDSQGGYHIYTYDRVLSFAITPFRRNGEHLLEVHHMVFPRSYNGVAVGSAELEARQYSADFFIESQNAVINGTTLKDTFIRDVEEVTDSRSIMCNDYPFHAMIKRLAGSMKPVIFNNTCWSWGPVSHSFLEMGARGYIGTLWRIKDSPAAATAGAFYQHVKTMSVAKAIQKAASQHQPDDDLKIYVFYGFPFTRLHPGQSPDISKKFAAWFLRRRREGYLGERQAARNKRLQEELDFILAWYDEVTGLTKQ</sequence>